<feature type="compositionally biased region" description="Basic and acidic residues" evidence="1">
    <location>
        <begin position="47"/>
        <end position="61"/>
    </location>
</feature>
<dbReference type="HOGENOM" id="CLU_081907_0_0_1"/>
<dbReference type="EMBL" id="GL945443">
    <property type="protein sequence ID" value="EGO19543.1"/>
    <property type="molecule type" value="Genomic_DNA"/>
</dbReference>
<dbReference type="Pfam" id="PF20636">
    <property type="entry name" value="SMN_G2-BD"/>
    <property type="match status" value="1"/>
</dbReference>
<feature type="region of interest" description="Disordered" evidence="1">
    <location>
        <begin position="227"/>
        <end position="259"/>
    </location>
</feature>
<feature type="compositionally biased region" description="Acidic residues" evidence="1">
    <location>
        <begin position="64"/>
        <end position="76"/>
    </location>
</feature>
<accession>F8PBA3</accession>
<evidence type="ECO:0000259" key="2">
    <source>
        <dbReference type="Pfam" id="PF20636"/>
    </source>
</evidence>
<reference evidence="3" key="1">
    <citation type="submission" date="2011-04" db="EMBL/GenBank/DDBJ databases">
        <title>Evolution of plant cell wall degrading machinery underlies the functional diversity of forest fungi.</title>
        <authorList>
            <consortium name="US DOE Joint Genome Institute (JGI-PGF)"/>
            <person name="Eastwood D.C."/>
            <person name="Floudas D."/>
            <person name="Binder M."/>
            <person name="Majcherczyk A."/>
            <person name="Schneider P."/>
            <person name="Aerts A."/>
            <person name="Asiegbu F.O."/>
            <person name="Baker S.E."/>
            <person name="Barry K."/>
            <person name="Bendiksby M."/>
            <person name="Blumentritt M."/>
            <person name="Coutinho P.M."/>
            <person name="Cullen D."/>
            <person name="Cullen D."/>
            <person name="Gathman A."/>
            <person name="Goodell B."/>
            <person name="Henrissat B."/>
            <person name="Ihrmark K."/>
            <person name="Kauserud H."/>
            <person name="Kohler A."/>
            <person name="LaButti K."/>
            <person name="Lapidus A."/>
            <person name="Lavin J.L."/>
            <person name="Lee Y.-H."/>
            <person name="Lindquist E."/>
            <person name="Lilly W."/>
            <person name="Lucas S."/>
            <person name="Morin E."/>
            <person name="Murat C."/>
            <person name="Oguiza J.A."/>
            <person name="Park J."/>
            <person name="Pisabarro A.G."/>
            <person name="Riley R."/>
            <person name="Rosling A."/>
            <person name="Salamov A."/>
            <person name="Schmidt O."/>
            <person name="Schmutz J."/>
            <person name="Skrede I."/>
            <person name="Stenlid J."/>
            <person name="Wiebenga A."/>
            <person name="Xie X."/>
            <person name="Kues U."/>
            <person name="Hibbett D.S."/>
            <person name="Hoffmeister D."/>
            <person name="Hogberg N."/>
            <person name="Martin F."/>
            <person name="Grigoriev I.V."/>
            <person name="Watkinson S.C."/>
        </authorList>
    </citation>
    <scope>NUCLEOTIDE SEQUENCE</scope>
    <source>
        <strain evidence="3">S7.9</strain>
    </source>
</reference>
<gene>
    <name evidence="3" type="ORF">SERLADRAFT_479094</name>
</gene>
<dbReference type="InterPro" id="IPR049481">
    <property type="entry name" value="SMN_G2-BD"/>
</dbReference>
<sequence length="259" mass="29356">MRQLVSYDDISLPQAAGQSTAPEHSGQPPQKKRKKSNQRSRRNQQVRHWDDPDRSGDKTISEEGAADIDEDGEDESRELTHDEVWDDSALIDAWNSATAEYEEYHGPTKDWKNQSVKKSPLWFNVPITRSSHNAASAVDISQDDLSMEDDSKPIDFESFVPTHDPSLALPELPDPPPVSEPNYLMSSTYNPLEVDQDEAFSRALNAMYWGGYWTAVYHCQKRSRQGQNIANTNDEQNHVEDEDSGLEPEDDVNLVPTQR</sequence>
<dbReference type="OrthoDB" id="197400at2759"/>
<evidence type="ECO:0000313" key="3">
    <source>
        <dbReference type="EMBL" id="EGO19543.1"/>
    </source>
</evidence>
<feature type="region of interest" description="Disordered" evidence="1">
    <location>
        <begin position="1"/>
        <end position="86"/>
    </location>
</feature>
<dbReference type="KEGG" id="sla:SERLADRAFT_479094"/>
<feature type="domain" description="Survival Motor Neuron Gemin2-binding" evidence="2">
    <location>
        <begin position="82"/>
        <end position="99"/>
    </location>
</feature>
<dbReference type="CDD" id="cd22851">
    <property type="entry name" value="SMN_N"/>
    <property type="match status" value="1"/>
</dbReference>
<dbReference type="AlphaFoldDB" id="F8PBA3"/>
<protein>
    <recommendedName>
        <fullName evidence="2">Survival Motor Neuron Gemin2-binding domain-containing protein</fullName>
    </recommendedName>
</protein>
<dbReference type="GeneID" id="18821293"/>
<dbReference type="CDD" id="cd22852">
    <property type="entry name" value="SMN_C"/>
    <property type="match status" value="1"/>
</dbReference>
<evidence type="ECO:0000256" key="1">
    <source>
        <dbReference type="SAM" id="MobiDB-lite"/>
    </source>
</evidence>
<proteinExistence type="predicted"/>
<organism>
    <name type="scientific">Serpula lacrymans var. lacrymans (strain S7.9)</name>
    <name type="common">Dry rot fungus</name>
    <dbReference type="NCBI Taxonomy" id="578457"/>
    <lineage>
        <taxon>Eukaryota</taxon>
        <taxon>Fungi</taxon>
        <taxon>Dikarya</taxon>
        <taxon>Basidiomycota</taxon>
        <taxon>Agaricomycotina</taxon>
        <taxon>Agaricomycetes</taxon>
        <taxon>Agaricomycetidae</taxon>
        <taxon>Boletales</taxon>
        <taxon>Coniophorineae</taxon>
        <taxon>Serpulaceae</taxon>
        <taxon>Serpula</taxon>
    </lineage>
</organism>
<dbReference type="Proteomes" id="UP000008064">
    <property type="component" value="Unassembled WGS sequence"/>
</dbReference>
<dbReference type="RefSeq" id="XP_007323676.1">
    <property type="nucleotide sequence ID" value="XM_007323614.1"/>
</dbReference>
<dbReference type="InterPro" id="IPR047313">
    <property type="entry name" value="SMN_C"/>
</dbReference>
<feature type="compositionally biased region" description="Basic residues" evidence="1">
    <location>
        <begin position="30"/>
        <end position="45"/>
    </location>
</feature>
<feature type="compositionally biased region" description="Acidic residues" evidence="1">
    <location>
        <begin position="240"/>
        <end position="252"/>
    </location>
</feature>
<name>F8PBA3_SERL9</name>